<evidence type="ECO:0008006" key="3">
    <source>
        <dbReference type="Google" id="ProtNLM"/>
    </source>
</evidence>
<name>A0AAV7Y3J5_9NEOP</name>
<dbReference type="InterPro" id="IPR011990">
    <property type="entry name" value="TPR-like_helical_dom_sf"/>
</dbReference>
<dbReference type="Gene3D" id="1.25.40.10">
    <property type="entry name" value="Tetratricopeptide repeat domain"/>
    <property type="match status" value="1"/>
</dbReference>
<evidence type="ECO:0000313" key="1">
    <source>
        <dbReference type="EMBL" id="KAJ1531848.1"/>
    </source>
</evidence>
<dbReference type="AlphaFoldDB" id="A0AAV7Y3J5"/>
<protein>
    <recommendedName>
        <fullName evidence="3">Protein ZIP4 homolog</fullName>
    </recommendedName>
</protein>
<dbReference type="EMBL" id="JAPTSV010000001">
    <property type="protein sequence ID" value="KAJ1531848.1"/>
    <property type="molecule type" value="Genomic_DNA"/>
</dbReference>
<comment type="caution">
    <text evidence="1">The sequence shown here is derived from an EMBL/GenBank/DDBJ whole genome shotgun (WGS) entry which is preliminary data.</text>
</comment>
<dbReference type="Proteomes" id="UP001075354">
    <property type="component" value="Chromosome 1"/>
</dbReference>
<evidence type="ECO:0000313" key="2">
    <source>
        <dbReference type="Proteomes" id="UP001075354"/>
    </source>
</evidence>
<keyword evidence="2" id="KW-1185">Reference proteome</keyword>
<accession>A0AAV7Y3J5</accession>
<dbReference type="SUPFAM" id="SSF48452">
    <property type="entry name" value="TPR-like"/>
    <property type="match status" value="1"/>
</dbReference>
<sequence>MDSTQKSWLELFKTGKWKDCAAAIDLKLKESSFNTDLGGKHIQRLFLENNLFICSQLSVDWDSMNEDLTSSTWAKSYNVLHQIFNFMRCQSVCSELPLELVLCTTCNLLWWTNMKVDPLQQHSNHNDSLVAALFSFKAVGKTVGEWNVEHQSTGCVETDFILAINTLVPYLPKLSPIQSQLVIEVITLSSLILGENYENPSDNIVELIDALDHVVDFLPLMKVHLTQGQVVDKLQVLLKFGKQDIGQILNTENHLTVSETLLITIASLSMKVKTKSLRENSERAMMYLNLIEKDELAFPFLYHYMHAFANFHCGNFSTSLYHLQHTIMCSSNSFMQGRSKTLKGQILLLENKPAAALEVLQSVQYKLKDVQIPMCAFLIGKAYGMLGEAKQQAEIFELLLECLSAEPAFQPKLVSPLAGMEQLLLLFVHNQPEVSYQEVLQACATAHLSSQQPQKAFEKIMELLQLTVAEMNDDIEDSSSMWKLSELLHDAASALLEGNSMPRAQEVCEAALQFHNTRLALTATKLTDISSLKEDVIALLLLAEAKESQESSDVPDILNRCARLLQNLIEKQSKSGKKQKEAALLTKALLARIYLRKAIINAKKNFEDDAVACFQRALYWKADDPEVILRFAYYLLEANQEEESLALWQMFKDCEKRATDSKSFALNHLLGGTMSLDQREEIELRLQSLSSS</sequence>
<gene>
    <name evidence="1" type="ORF">ONE63_000499</name>
</gene>
<proteinExistence type="predicted"/>
<reference evidence="1" key="1">
    <citation type="submission" date="2022-12" db="EMBL/GenBank/DDBJ databases">
        <title>Chromosome-level genome assembly of the bean flower thrips Megalurothrips usitatus.</title>
        <authorList>
            <person name="Ma L."/>
            <person name="Liu Q."/>
            <person name="Li H."/>
            <person name="Cai W."/>
        </authorList>
    </citation>
    <scope>NUCLEOTIDE SEQUENCE</scope>
    <source>
        <strain evidence="1">Cailab_2022a</strain>
    </source>
</reference>
<organism evidence="1 2">
    <name type="scientific">Megalurothrips usitatus</name>
    <name type="common">bean blossom thrips</name>
    <dbReference type="NCBI Taxonomy" id="439358"/>
    <lineage>
        <taxon>Eukaryota</taxon>
        <taxon>Metazoa</taxon>
        <taxon>Ecdysozoa</taxon>
        <taxon>Arthropoda</taxon>
        <taxon>Hexapoda</taxon>
        <taxon>Insecta</taxon>
        <taxon>Pterygota</taxon>
        <taxon>Neoptera</taxon>
        <taxon>Paraneoptera</taxon>
        <taxon>Thysanoptera</taxon>
        <taxon>Terebrantia</taxon>
        <taxon>Thripoidea</taxon>
        <taxon>Thripidae</taxon>
        <taxon>Megalurothrips</taxon>
    </lineage>
</organism>